<keyword evidence="2" id="KW-1185">Reference proteome</keyword>
<dbReference type="AlphaFoldDB" id="A0A365GZJ8"/>
<dbReference type="OrthoDB" id="9804310at2"/>
<proteinExistence type="predicted"/>
<dbReference type="CDD" id="cd01908">
    <property type="entry name" value="YafJ"/>
    <property type="match status" value="1"/>
</dbReference>
<sequence>MCRHFSWIGTPASLHRLFFEPGYGLPHQARVPRWQQVGLVNKDGFGAGWYTGDVPEVYRTAVPIWDDTAFPALAQGVSAGCVLGAVRAASPGMPIEATANAPFTDGRHLLSLNGHLNTGTVGPLLDPGRVPESTCDSALLAQLLWQRLEQGLPLAEAVEGLLNDIVILDPNACLNMLATDGTQVVATTWAETLCYRAEAGGVLVASEPHDDAGDWTTVPDRSLLVADALGAVVRPLRAEPDRVLADDAPVPLV</sequence>
<comment type="caution">
    <text evidence="1">The sequence shown here is derived from an EMBL/GenBank/DDBJ whole genome shotgun (WGS) entry which is preliminary data.</text>
</comment>
<name>A0A365GZJ8_9ACTN</name>
<dbReference type="Gene3D" id="3.60.20.10">
    <property type="entry name" value="Glutamine Phosphoribosylpyrophosphate, subunit 1, domain 1"/>
    <property type="match status" value="1"/>
</dbReference>
<organism evidence="1 2">
    <name type="scientific">Actinomadura craniellae</name>
    <dbReference type="NCBI Taxonomy" id="2231787"/>
    <lineage>
        <taxon>Bacteria</taxon>
        <taxon>Bacillati</taxon>
        <taxon>Actinomycetota</taxon>
        <taxon>Actinomycetes</taxon>
        <taxon>Streptosporangiales</taxon>
        <taxon>Thermomonosporaceae</taxon>
        <taxon>Actinomadura</taxon>
    </lineage>
</organism>
<dbReference type="PANTHER" id="PTHR43187">
    <property type="entry name" value="GLUTAMINE AMIDOTRANSFERASE DUG3-RELATED"/>
    <property type="match status" value="1"/>
</dbReference>
<dbReference type="PANTHER" id="PTHR43187:SF2">
    <property type="entry name" value="GAMMA-GLUTAMYL-HERCYNYLCYSTEINE SULFOXIDE HYDROLASE"/>
    <property type="match status" value="1"/>
</dbReference>
<dbReference type="EMBL" id="QLYX01000014">
    <property type="protein sequence ID" value="RAY12237.1"/>
    <property type="molecule type" value="Genomic_DNA"/>
</dbReference>
<evidence type="ECO:0000313" key="1">
    <source>
        <dbReference type="EMBL" id="RAY12237.1"/>
    </source>
</evidence>
<reference evidence="1 2" key="1">
    <citation type="submission" date="2018-06" db="EMBL/GenBank/DDBJ databases">
        <title>Actinomadura craniellae sp. nov. isolated from marine sponge Craniella sp.</title>
        <authorList>
            <person name="Li L."/>
            <person name="Xu Q.H."/>
            <person name="Lin H.W."/>
            <person name="Lu Y.H."/>
        </authorList>
    </citation>
    <scope>NUCLEOTIDE SEQUENCE [LARGE SCALE GENOMIC DNA]</scope>
    <source>
        <strain evidence="1 2">LHW63021</strain>
    </source>
</reference>
<dbReference type="SUPFAM" id="SSF56235">
    <property type="entry name" value="N-terminal nucleophile aminohydrolases (Ntn hydrolases)"/>
    <property type="match status" value="1"/>
</dbReference>
<dbReference type="InterPro" id="IPR029055">
    <property type="entry name" value="Ntn_hydrolases_N"/>
</dbReference>
<gene>
    <name evidence="1" type="ORF">DPM19_26330</name>
</gene>
<protein>
    <recommendedName>
        <fullName evidence="3">Gamma-glutamyl hercynylcysteine S-oxide hydrolase</fullName>
    </recommendedName>
</protein>
<dbReference type="InterPro" id="IPR052373">
    <property type="entry name" value="Gamma-glu_amide_hydrolase"/>
</dbReference>
<evidence type="ECO:0000313" key="2">
    <source>
        <dbReference type="Proteomes" id="UP000251891"/>
    </source>
</evidence>
<dbReference type="Proteomes" id="UP000251891">
    <property type="component" value="Unassembled WGS sequence"/>
</dbReference>
<evidence type="ECO:0008006" key="3">
    <source>
        <dbReference type="Google" id="ProtNLM"/>
    </source>
</evidence>
<dbReference type="Pfam" id="PF13522">
    <property type="entry name" value="GATase_6"/>
    <property type="match status" value="1"/>
</dbReference>
<accession>A0A365GZJ8</accession>
<dbReference type="RefSeq" id="WP_111870727.1">
    <property type="nucleotide sequence ID" value="NZ_QLYX01000014.1"/>
</dbReference>